<dbReference type="Proteomes" id="UP000676649">
    <property type="component" value="Chromosome"/>
</dbReference>
<evidence type="ECO:0000313" key="1">
    <source>
        <dbReference type="EMBL" id="QWF71380.1"/>
    </source>
</evidence>
<dbReference type="CDD" id="cd04645">
    <property type="entry name" value="LbH_gamma_CA_like"/>
    <property type="match status" value="1"/>
</dbReference>
<dbReference type="KEGG" id="mpad:KEF85_02505"/>
<proteinExistence type="predicted"/>
<dbReference type="PANTHER" id="PTHR13061:SF56">
    <property type="entry name" value="PROTEIN YRDA"/>
    <property type="match status" value="1"/>
</dbReference>
<evidence type="ECO:0000313" key="2">
    <source>
        <dbReference type="Proteomes" id="UP000676649"/>
    </source>
</evidence>
<dbReference type="InterPro" id="IPR011004">
    <property type="entry name" value="Trimer_LpxA-like_sf"/>
</dbReference>
<dbReference type="EMBL" id="CP073754">
    <property type="protein sequence ID" value="QWF71380.1"/>
    <property type="molecule type" value="Genomic_DNA"/>
</dbReference>
<dbReference type="InterPro" id="IPR047324">
    <property type="entry name" value="LbH_gamma_CA-like"/>
</dbReference>
<keyword evidence="2" id="KW-1185">Reference proteome</keyword>
<protein>
    <submittedName>
        <fullName evidence="1">Gamma carbonic anhydrase family protein</fullName>
    </submittedName>
</protein>
<accession>A0A975MP69</accession>
<gene>
    <name evidence="1" type="ORF">KEF85_02505</name>
</gene>
<dbReference type="AlphaFoldDB" id="A0A975MP69"/>
<dbReference type="PANTHER" id="PTHR13061">
    <property type="entry name" value="DYNACTIN SUBUNIT P25"/>
    <property type="match status" value="1"/>
</dbReference>
<dbReference type="Gene3D" id="2.160.10.10">
    <property type="entry name" value="Hexapeptide repeat proteins"/>
    <property type="match status" value="1"/>
</dbReference>
<reference evidence="1" key="1">
    <citation type="submission" date="2021-04" db="EMBL/GenBank/DDBJ databases">
        <title>Draft genome sequence data of methanotrophic Methylovulum sp. strain S1L and Methylomonas sp. strain S2AM isolated from boreal lake water columns.</title>
        <authorList>
            <person name="Rissanen A.J."/>
            <person name="Mangayil R."/>
            <person name="Svenning M.M."/>
            <person name="Khanongnuch R."/>
        </authorList>
    </citation>
    <scope>NUCLEOTIDE SEQUENCE</scope>
    <source>
        <strain evidence="1">S2AM</strain>
    </source>
</reference>
<dbReference type="InterPro" id="IPR050484">
    <property type="entry name" value="Transf_Hexapept/Carb_Anhydrase"/>
</dbReference>
<organism evidence="1 2">
    <name type="scientific">Methylomonas paludis</name>
    <dbReference type="NCBI Taxonomy" id="1173101"/>
    <lineage>
        <taxon>Bacteria</taxon>
        <taxon>Pseudomonadati</taxon>
        <taxon>Pseudomonadota</taxon>
        <taxon>Gammaproteobacteria</taxon>
        <taxon>Methylococcales</taxon>
        <taxon>Methylococcaceae</taxon>
        <taxon>Methylomonas</taxon>
    </lineage>
</organism>
<dbReference type="SUPFAM" id="SSF51161">
    <property type="entry name" value="Trimeric LpxA-like enzymes"/>
    <property type="match status" value="1"/>
</dbReference>
<sequence length="181" mass="19238">MSIRPYQNQLPKIGARVYIDSAAVVIGRVSLGDDVSVWPGTVIRGDVETISIGAGSNVQDGAVLHVSHAGDYSPQGRPLNIGLGVTIGHRAVVHGCTIGNYCLIGIGAIIMDGAVLEDYVMLGAGALVPPGKKLDSGFLYVGAPAKVARPLSDSEKEFLEYSYRHYIKLKDGYLRETLITD</sequence>
<dbReference type="Pfam" id="PF00132">
    <property type="entry name" value="Hexapep"/>
    <property type="match status" value="2"/>
</dbReference>
<dbReference type="InterPro" id="IPR001451">
    <property type="entry name" value="Hexapep"/>
</dbReference>
<dbReference type="RefSeq" id="WP_215583165.1">
    <property type="nucleotide sequence ID" value="NZ_CP073754.1"/>
</dbReference>
<name>A0A975MP69_9GAMM</name>